<dbReference type="SUPFAM" id="SSF51445">
    <property type="entry name" value="(Trans)glycosidases"/>
    <property type="match status" value="1"/>
</dbReference>
<dbReference type="InterPro" id="IPR029062">
    <property type="entry name" value="Class_I_gatase-like"/>
</dbReference>
<comment type="caution">
    <text evidence="1">The sequence shown here is derived from an EMBL/GenBank/DDBJ whole genome shotgun (WGS) entry which is preliminary data.</text>
</comment>
<proteinExistence type="predicted"/>
<dbReference type="EMBL" id="JAUSVL010000001">
    <property type="protein sequence ID" value="MDQ0290911.1"/>
    <property type="molecule type" value="Genomic_DNA"/>
</dbReference>
<protein>
    <submittedName>
        <fullName evidence="1">Uncharacterized protein</fullName>
    </submittedName>
</protein>
<dbReference type="RefSeq" id="WP_307262959.1">
    <property type="nucleotide sequence ID" value="NZ_JAUSVL010000001.1"/>
</dbReference>
<dbReference type="Gene3D" id="3.40.50.880">
    <property type="match status" value="1"/>
</dbReference>
<keyword evidence="2" id="KW-1185">Reference proteome</keyword>
<sequence>MIMLESGRFVLGVNYWASQTAMDMWSKWDAADIEKDFAALAAQGVEVLRVFPRWDDFQPIRLYCSAGAPGGTAKEIRLGDQRLPETPAGQCGMSEEMMERFEIFADLAEKYHLKLVVALLTGHMTFGLFIPRALEGIDLFTHPRALRWEAKFLQYFVARMKHHPAIWAWESGNESNFISQASSRDAAWSWIHYIHSTIRLADQSRPIIGVSGLEIVDGPNRRWLLEDHAELSDILSVHPYGIWGSASYEEFTHIRNLMFCVAQNRVCEDIGGKPSFVEETGLWRPIAVTKKVLGQVVRAMLWNLWANDCRGLLWWCAFDQDRFDMAPYGWNEPGLEHGILTGDREVMPIAQTMKTFRDFIDQLPFGPLPKVRPDAVCIVSDQEVAHGAMILARQAGINLQFCSPTRPFPDAPCYFLPSAKGRAFLSTAQWEALLARVRAGATLYMALEDTYLSHLEDVTGAGVVARRAVNSTLHAVFNDFTVDVPVKVRYDFEVTSAKTLGNDADGMPIFFEAQYGLGRILTLAFPLERTCIERTGLFAGDAWKIYAAILPKQRLVASSNPMLVITEHPFADGRCACVLVNNSAAPISEAVVVADGWTVQGAYADLGSATFADGALSLPPNAGIVLELRQEAR</sequence>
<reference evidence="1" key="1">
    <citation type="submission" date="2023-07" db="EMBL/GenBank/DDBJ databases">
        <title>Genomic Encyclopedia of Type Strains, Phase IV (KMG-IV): sequencing the most valuable type-strain genomes for metagenomic binning, comparative biology and taxonomic classification.</title>
        <authorList>
            <person name="Goeker M."/>
        </authorList>
    </citation>
    <scope>NUCLEOTIDE SEQUENCE</scope>
    <source>
        <strain evidence="1">DSM 24202</strain>
    </source>
</reference>
<dbReference type="Proteomes" id="UP001238163">
    <property type="component" value="Unassembled WGS sequence"/>
</dbReference>
<organism evidence="1 2">
    <name type="scientific">Oligosphaera ethanolica</name>
    <dbReference type="NCBI Taxonomy" id="760260"/>
    <lineage>
        <taxon>Bacteria</taxon>
        <taxon>Pseudomonadati</taxon>
        <taxon>Lentisphaerota</taxon>
        <taxon>Oligosphaeria</taxon>
        <taxon>Oligosphaerales</taxon>
        <taxon>Oligosphaeraceae</taxon>
        <taxon>Oligosphaera</taxon>
    </lineage>
</organism>
<dbReference type="AlphaFoldDB" id="A0AAE3VIA1"/>
<evidence type="ECO:0000313" key="1">
    <source>
        <dbReference type="EMBL" id="MDQ0290911.1"/>
    </source>
</evidence>
<accession>A0AAE3VIA1</accession>
<evidence type="ECO:0000313" key="2">
    <source>
        <dbReference type="Proteomes" id="UP001238163"/>
    </source>
</evidence>
<dbReference type="InterPro" id="IPR017853">
    <property type="entry name" value="GH"/>
</dbReference>
<dbReference type="Gene3D" id="3.20.20.80">
    <property type="entry name" value="Glycosidases"/>
    <property type="match status" value="1"/>
</dbReference>
<gene>
    <name evidence="1" type="ORF">J3R75_003018</name>
</gene>
<name>A0AAE3VIA1_9BACT</name>